<dbReference type="Pfam" id="PF00561">
    <property type="entry name" value="Abhydrolase_1"/>
    <property type="match status" value="1"/>
</dbReference>
<evidence type="ECO:0000313" key="4">
    <source>
        <dbReference type="Proteomes" id="UP001500620"/>
    </source>
</evidence>
<dbReference type="Proteomes" id="UP001500620">
    <property type="component" value="Unassembled WGS sequence"/>
</dbReference>
<dbReference type="PRINTS" id="PR00412">
    <property type="entry name" value="EPOXHYDRLASE"/>
</dbReference>
<accession>A0ABP8CUX4</accession>
<dbReference type="RefSeq" id="WP_345120487.1">
    <property type="nucleotide sequence ID" value="NZ_BAABAT010000001.1"/>
</dbReference>
<evidence type="ECO:0000313" key="3">
    <source>
        <dbReference type="EMBL" id="GAA4243715.1"/>
    </source>
</evidence>
<protein>
    <submittedName>
        <fullName evidence="3">Alpha/beta fold hydrolase</fullName>
    </submittedName>
</protein>
<dbReference type="InterPro" id="IPR000073">
    <property type="entry name" value="AB_hydrolase_1"/>
</dbReference>
<reference evidence="4" key="1">
    <citation type="journal article" date="2019" name="Int. J. Syst. Evol. Microbiol.">
        <title>The Global Catalogue of Microorganisms (GCM) 10K type strain sequencing project: providing services to taxonomists for standard genome sequencing and annotation.</title>
        <authorList>
            <consortium name="The Broad Institute Genomics Platform"/>
            <consortium name="The Broad Institute Genome Sequencing Center for Infectious Disease"/>
            <person name="Wu L."/>
            <person name="Ma J."/>
        </authorList>
    </citation>
    <scope>NUCLEOTIDE SEQUENCE [LARGE SCALE GENOMIC DNA]</scope>
    <source>
        <strain evidence="4">JCM 17441</strain>
    </source>
</reference>
<proteinExistence type="predicted"/>
<name>A0ABP8CUX4_9ACTN</name>
<keyword evidence="1 3" id="KW-0378">Hydrolase</keyword>
<dbReference type="InterPro" id="IPR029058">
    <property type="entry name" value="AB_hydrolase_fold"/>
</dbReference>
<sequence length="267" mass="29732">MITRFVNDGLEFDVDDAGEPQAPGVVLLHGFPQDRTAWAGVVPLLVERGRRVLAPDLRGYSPGARPRGRRPYALDLLAGDVIALADQAGLERFDLAGHDWGAALAFHVAGLFPERVRTLTALSVPHRGAWAPSALRSAQLWRSAYIGLFSLPKVPEWVLGRGIGGALRRSGLGEEFARRYAERGRRHELDSALNWYRAMGLTAAFPRVSVPTLFAWGDEDRYVTERLARMCGAWVDGQYTFEILRGVHHWIPEMHPELAAELILRPR</sequence>
<feature type="domain" description="AB hydrolase-1" evidence="2">
    <location>
        <begin position="25"/>
        <end position="251"/>
    </location>
</feature>
<organism evidence="3 4">
    <name type="scientific">Dactylosporangium darangshiense</name>
    <dbReference type="NCBI Taxonomy" id="579108"/>
    <lineage>
        <taxon>Bacteria</taxon>
        <taxon>Bacillati</taxon>
        <taxon>Actinomycetota</taxon>
        <taxon>Actinomycetes</taxon>
        <taxon>Micromonosporales</taxon>
        <taxon>Micromonosporaceae</taxon>
        <taxon>Dactylosporangium</taxon>
    </lineage>
</organism>
<dbReference type="InterPro" id="IPR000639">
    <property type="entry name" value="Epox_hydrolase-like"/>
</dbReference>
<evidence type="ECO:0000259" key="2">
    <source>
        <dbReference type="Pfam" id="PF00561"/>
    </source>
</evidence>
<dbReference type="PANTHER" id="PTHR43329">
    <property type="entry name" value="EPOXIDE HYDROLASE"/>
    <property type="match status" value="1"/>
</dbReference>
<dbReference type="GO" id="GO:0016787">
    <property type="term" value="F:hydrolase activity"/>
    <property type="evidence" value="ECO:0007669"/>
    <property type="project" value="UniProtKB-KW"/>
</dbReference>
<dbReference type="PRINTS" id="PR00111">
    <property type="entry name" value="ABHYDROLASE"/>
</dbReference>
<comment type="caution">
    <text evidence="3">The sequence shown here is derived from an EMBL/GenBank/DDBJ whole genome shotgun (WGS) entry which is preliminary data.</text>
</comment>
<keyword evidence="4" id="KW-1185">Reference proteome</keyword>
<dbReference type="Gene3D" id="3.40.50.1820">
    <property type="entry name" value="alpha/beta hydrolase"/>
    <property type="match status" value="1"/>
</dbReference>
<evidence type="ECO:0000256" key="1">
    <source>
        <dbReference type="ARBA" id="ARBA00022801"/>
    </source>
</evidence>
<dbReference type="SUPFAM" id="SSF53474">
    <property type="entry name" value="alpha/beta-Hydrolases"/>
    <property type="match status" value="1"/>
</dbReference>
<gene>
    <name evidence="3" type="ORF">GCM10022255_003900</name>
</gene>
<dbReference type="EMBL" id="BAABAT010000001">
    <property type="protein sequence ID" value="GAA4243715.1"/>
    <property type="molecule type" value="Genomic_DNA"/>
</dbReference>